<reference evidence="1" key="2">
    <citation type="submission" date="2020-09" db="EMBL/GenBank/DDBJ databases">
        <authorList>
            <person name="Sun Q."/>
            <person name="Zhou Y."/>
        </authorList>
    </citation>
    <scope>NUCLEOTIDE SEQUENCE</scope>
    <source>
        <strain evidence="1">CGMCC 1.15454</strain>
    </source>
</reference>
<evidence type="ECO:0000313" key="1">
    <source>
        <dbReference type="EMBL" id="GGB63315.1"/>
    </source>
</evidence>
<comment type="caution">
    <text evidence="1">The sequence shown here is derived from an EMBL/GenBank/DDBJ whole genome shotgun (WGS) entry which is preliminary data.</text>
</comment>
<sequence length="57" mass="6554">MRKKFIYLFLLVGIIIFALPISISAEEGNTNQNDMITLDGEVIKFEDYKDKVKTDTI</sequence>
<protein>
    <submittedName>
        <fullName evidence="1">Uncharacterized protein</fullName>
    </submittedName>
</protein>
<name>A0A9W5U2K3_9BACI</name>
<dbReference type="AlphaFoldDB" id="A0A9W5U2K3"/>
<organism evidence="1 2">
    <name type="scientific">Lentibacillus populi</name>
    <dbReference type="NCBI Taxonomy" id="1827502"/>
    <lineage>
        <taxon>Bacteria</taxon>
        <taxon>Bacillati</taxon>
        <taxon>Bacillota</taxon>
        <taxon>Bacilli</taxon>
        <taxon>Bacillales</taxon>
        <taxon>Bacillaceae</taxon>
        <taxon>Lentibacillus</taxon>
    </lineage>
</organism>
<gene>
    <name evidence="1" type="ORF">GCM10011409_45480</name>
</gene>
<reference evidence="1" key="1">
    <citation type="journal article" date="2014" name="Int. J. Syst. Evol. Microbiol.">
        <title>Complete genome sequence of Corynebacterium casei LMG S-19264T (=DSM 44701T), isolated from a smear-ripened cheese.</title>
        <authorList>
            <consortium name="US DOE Joint Genome Institute (JGI-PGF)"/>
            <person name="Walter F."/>
            <person name="Albersmeier A."/>
            <person name="Kalinowski J."/>
            <person name="Ruckert C."/>
        </authorList>
    </citation>
    <scope>NUCLEOTIDE SEQUENCE</scope>
    <source>
        <strain evidence="1">CGMCC 1.15454</strain>
    </source>
</reference>
<dbReference type="Proteomes" id="UP000621492">
    <property type="component" value="Unassembled WGS sequence"/>
</dbReference>
<proteinExistence type="predicted"/>
<keyword evidence="2" id="KW-1185">Reference proteome</keyword>
<dbReference type="RefSeq" id="WP_188725961.1">
    <property type="nucleotide sequence ID" value="NZ_BMJD01000086.1"/>
</dbReference>
<dbReference type="EMBL" id="BMJD01000086">
    <property type="protein sequence ID" value="GGB63315.1"/>
    <property type="molecule type" value="Genomic_DNA"/>
</dbReference>
<evidence type="ECO:0000313" key="2">
    <source>
        <dbReference type="Proteomes" id="UP000621492"/>
    </source>
</evidence>
<accession>A0A9W5U2K3</accession>